<dbReference type="EMBL" id="AOIA01000151">
    <property type="protein sequence ID" value="ELY52995.1"/>
    <property type="molecule type" value="Genomic_DNA"/>
</dbReference>
<feature type="domain" description="Response regulatory" evidence="3">
    <location>
        <begin position="28"/>
        <end position="152"/>
    </location>
</feature>
<dbReference type="RefSeq" id="WP_008426044.1">
    <property type="nucleotide sequence ID" value="NZ_AOIA01000151.1"/>
</dbReference>
<sequence length="166" mass="18187">MESKQFSARKSTALERSTHGVGSEESVRVLLIENDPDDARRAQEAFESVSTATTIEVRTDGEAALAYLEERADGSKPAPDLVLLALDLPAVDGFEFLEAVRGDEALVRVPVLVLTDSSAADDVAESYRRAANAYLAKPSDPGEFERVASAIEQFWFRRVSLPPREF</sequence>
<evidence type="ECO:0000313" key="5">
    <source>
        <dbReference type="Proteomes" id="UP000011531"/>
    </source>
</evidence>
<accession>L9WU73</accession>
<dbReference type="Gene3D" id="3.40.50.2300">
    <property type="match status" value="1"/>
</dbReference>
<comment type="caution">
    <text evidence="1">Lacks conserved residue(s) required for the propagation of feature annotation.</text>
</comment>
<organism evidence="4 5">
    <name type="scientific">Natronococcus jeotgali DSM 18795</name>
    <dbReference type="NCBI Taxonomy" id="1227498"/>
    <lineage>
        <taxon>Archaea</taxon>
        <taxon>Methanobacteriati</taxon>
        <taxon>Methanobacteriota</taxon>
        <taxon>Stenosarchaea group</taxon>
        <taxon>Halobacteria</taxon>
        <taxon>Halobacteriales</taxon>
        <taxon>Natrialbaceae</taxon>
        <taxon>Natronococcus</taxon>
    </lineage>
</organism>
<dbReference type="AlphaFoldDB" id="L9WU73"/>
<dbReference type="CDD" id="cd17557">
    <property type="entry name" value="REC_Rcp-like"/>
    <property type="match status" value="1"/>
</dbReference>
<dbReference type="SMART" id="SM00448">
    <property type="entry name" value="REC"/>
    <property type="match status" value="1"/>
</dbReference>
<feature type="compositionally biased region" description="Polar residues" evidence="2">
    <location>
        <begin position="1"/>
        <end position="10"/>
    </location>
</feature>
<evidence type="ECO:0000259" key="3">
    <source>
        <dbReference type="PROSITE" id="PS50110"/>
    </source>
</evidence>
<dbReference type="InterPro" id="IPR001789">
    <property type="entry name" value="Sig_transdc_resp-reg_receiver"/>
</dbReference>
<protein>
    <submittedName>
        <fullName evidence="4">Response regulator receiver</fullName>
    </submittedName>
</protein>
<dbReference type="Pfam" id="PF00072">
    <property type="entry name" value="Response_reg"/>
    <property type="match status" value="1"/>
</dbReference>
<evidence type="ECO:0000313" key="4">
    <source>
        <dbReference type="EMBL" id="ELY52995.1"/>
    </source>
</evidence>
<dbReference type="PANTHER" id="PTHR44520">
    <property type="entry name" value="RESPONSE REGULATOR RCP1-RELATED"/>
    <property type="match status" value="1"/>
</dbReference>
<proteinExistence type="predicted"/>
<reference evidence="4 5" key="1">
    <citation type="journal article" date="2014" name="PLoS Genet.">
        <title>Phylogenetically driven sequencing of extremely halophilic archaea reveals strategies for static and dynamic osmo-response.</title>
        <authorList>
            <person name="Becker E.A."/>
            <person name="Seitzer P.M."/>
            <person name="Tritt A."/>
            <person name="Larsen D."/>
            <person name="Krusor M."/>
            <person name="Yao A.I."/>
            <person name="Wu D."/>
            <person name="Madern D."/>
            <person name="Eisen J.A."/>
            <person name="Darling A.E."/>
            <person name="Facciotti M.T."/>
        </authorList>
    </citation>
    <scope>NUCLEOTIDE SEQUENCE [LARGE SCALE GENOMIC DNA]</scope>
    <source>
        <strain evidence="4 5">DSM 18795</strain>
    </source>
</reference>
<dbReference type="GO" id="GO:0000160">
    <property type="term" value="P:phosphorelay signal transduction system"/>
    <property type="evidence" value="ECO:0007669"/>
    <property type="project" value="InterPro"/>
</dbReference>
<dbReference type="InterPro" id="IPR011006">
    <property type="entry name" value="CheY-like_superfamily"/>
</dbReference>
<feature type="region of interest" description="Disordered" evidence="2">
    <location>
        <begin position="1"/>
        <end position="27"/>
    </location>
</feature>
<dbReference type="InterPro" id="IPR052893">
    <property type="entry name" value="TCS_response_regulator"/>
</dbReference>
<dbReference type="SUPFAM" id="SSF52172">
    <property type="entry name" value="CheY-like"/>
    <property type="match status" value="1"/>
</dbReference>
<gene>
    <name evidence="4" type="ORF">C492_18079</name>
</gene>
<dbReference type="PANTHER" id="PTHR44520:SF2">
    <property type="entry name" value="RESPONSE REGULATOR RCP1"/>
    <property type="match status" value="1"/>
</dbReference>
<comment type="caution">
    <text evidence="4">The sequence shown here is derived from an EMBL/GenBank/DDBJ whole genome shotgun (WGS) entry which is preliminary data.</text>
</comment>
<dbReference type="Proteomes" id="UP000011531">
    <property type="component" value="Unassembled WGS sequence"/>
</dbReference>
<dbReference type="PROSITE" id="PS50110">
    <property type="entry name" value="RESPONSE_REGULATORY"/>
    <property type="match status" value="1"/>
</dbReference>
<dbReference type="STRING" id="1227498.C492_18079"/>
<name>L9WU73_9EURY</name>
<evidence type="ECO:0000256" key="2">
    <source>
        <dbReference type="SAM" id="MobiDB-lite"/>
    </source>
</evidence>
<dbReference type="OrthoDB" id="9652at2157"/>
<keyword evidence="5" id="KW-1185">Reference proteome</keyword>
<evidence type="ECO:0000256" key="1">
    <source>
        <dbReference type="PROSITE-ProRule" id="PRU00169"/>
    </source>
</evidence>